<dbReference type="AlphaFoldDB" id="A0A8S1S3I2"/>
<protein>
    <submittedName>
        <fullName evidence="1">Uncharacterized protein</fullName>
    </submittedName>
</protein>
<keyword evidence="2" id="KW-1185">Reference proteome</keyword>
<dbReference type="EMBL" id="CAJJDP010000005">
    <property type="protein sequence ID" value="CAD8134746.1"/>
    <property type="molecule type" value="Genomic_DNA"/>
</dbReference>
<evidence type="ECO:0000313" key="1">
    <source>
        <dbReference type="EMBL" id="CAD8134746.1"/>
    </source>
</evidence>
<sequence length="82" mass="9999">MINLNDNLNLEDEFDGLAIEKLSGIKRSALQSRDVHDWFKKRYNDKVKKKYLYFPEEIKQQLEVKNYLLKFRPKQIKQFGYE</sequence>
<dbReference type="Proteomes" id="UP000683925">
    <property type="component" value="Unassembled WGS sequence"/>
</dbReference>
<comment type="caution">
    <text evidence="1">The sequence shown here is derived from an EMBL/GenBank/DDBJ whole genome shotgun (WGS) entry which is preliminary data.</text>
</comment>
<evidence type="ECO:0000313" key="2">
    <source>
        <dbReference type="Proteomes" id="UP000683925"/>
    </source>
</evidence>
<reference evidence="1" key="1">
    <citation type="submission" date="2021-01" db="EMBL/GenBank/DDBJ databases">
        <authorList>
            <consortium name="Genoscope - CEA"/>
            <person name="William W."/>
        </authorList>
    </citation>
    <scope>NUCLEOTIDE SEQUENCE</scope>
</reference>
<name>A0A8S1S3I2_PAROT</name>
<accession>A0A8S1S3I2</accession>
<proteinExistence type="predicted"/>
<organism evidence="1 2">
    <name type="scientific">Paramecium octaurelia</name>
    <dbReference type="NCBI Taxonomy" id="43137"/>
    <lineage>
        <taxon>Eukaryota</taxon>
        <taxon>Sar</taxon>
        <taxon>Alveolata</taxon>
        <taxon>Ciliophora</taxon>
        <taxon>Intramacronucleata</taxon>
        <taxon>Oligohymenophorea</taxon>
        <taxon>Peniculida</taxon>
        <taxon>Parameciidae</taxon>
        <taxon>Paramecium</taxon>
    </lineage>
</organism>
<gene>
    <name evidence="1" type="ORF">POCTA_138.1.T0060008</name>
</gene>